<dbReference type="PROSITE" id="PS50181">
    <property type="entry name" value="FBOX"/>
    <property type="match status" value="1"/>
</dbReference>
<dbReference type="EMBL" id="MU858122">
    <property type="protein sequence ID" value="KAK4212728.1"/>
    <property type="molecule type" value="Genomic_DNA"/>
</dbReference>
<dbReference type="AlphaFoldDB" id="A0AAN6Y5U0"/>
<comment type="caution">
    <text evidence="3">The sequence shown here is derived from an EMBL/GenBank/DDBJ whole genome shotgun (WGS) entry which is preliminary data.</text>
</comment>
<feature type="compositionally biased region" description="Basic and acidic residues" evidence="1">
    <location>
        <begin position="38"/>
        <end position="52"/>
    </location>
</feature>
<dbReference type="Pfam" id="PF00646">
    <property type="entry name" value="F-box"/>
    <property type="match status" value="1"/>
</dbReference>
<feature type="domain" description="F-box" evidence="2">
    <location>
        <begin position="177"/>
        <end position="223"/>
    </location>
</feature>
<evidence type="ECO:0000259" key="2">
    <source>
        <dbReference type="PROSITE" id="PS50181"/>
    </source>
</evidence>
<evidence type="ECO:0000313" key="3">
    <source>
        <dbReference type="EMBL" id="KAK4212728.1"/>
    </source>
</evidence>
<dbReference type="InterPro" id="IPR001810">
    <property type="entry name" value="F-box_dom"/>
</dbReference>
<organism evidence="3 4">
    <name type="scientific">Rhypophila decipiens</name>
    <dbReference type="NCBI Taxonomy" id="261697"/>
    <lineage>
        <taxon>Eukaryota</taxon>
        <taxon>Fungi</taxon>
        <taxon>Dikarya</taxon>
        <taxon>Ascomycota</taxon>
        <taxon>Pezizomycotina</taxon>
        <taxon>Sordariomycetes</taxon>
        <taxon>Sordariomycetidae</taxon>
        <taxon>Sordariales</taxon>
        <taxon>Naviculisporaceae</taxon>
        <taxon>Rhypophila</taxon>
    </lineage>
</organism>
<evidence type="ECO:0000256" key="1">
    <source>
        <dbReference type="SAM" id="MobiDB-lite"/>
    </source>
</evidence>
<name>A0AAN6Y5U0_9PEZI</name>
<protein>
    <recommendedName>
        <fullName evidence="2">F-box domain-containing protein</fullName>
    </recommendedName>
</protein>
<keyword evidence="4" id="KW-1185">Reference proteome</keyword>
<reference evidence="3" key="2">
    <citation type="submission" date="2023-05" db="EMBL/GenBank/DDBJ databases">
        <authorList>
            <consortium name="Lawrence Berkeley National Laboratory"/>
            <person name="Steindorff A."/>
            <person name="Hensen N."/>
            <person name="Bonometti L."/>
            <person name="Westerberg I."/>
            <person name="Brannstrom I.O."/>
            <person name="Guillou S."/>
            <person name="Cros-Aarteil S."/>
            <person name="Calhoun S."/>
            <person name="Haridas S."/>
            <person name="Kuo A."/>
            <person name="Mondo S."/>
            <person name="Pangilinan J."/>
            <person name="Riley R."/>
            <person name="Labutti K."/>
            <person name="Andreopoulos B."/>
            <person name="Lipzen A."/>
            <person name="Chen C."/>
            <person name="Yanf M."/>
            <person name="Daum C."/>
            <person name="Ng V."/>
            <person name="Clum A."/>
            <person name="Ohm R."/>
            <person name="Martin F."/>
            <person name="Silar P."/>
            <person name="Natvig D."/>
            <person name="Lalanne C."/>
            <person name="Gautier V."/>
            <person name="Ament-Velasquez S.L."/>
            <person name="Kruys A."/>
            <person name="Hutchinson M.I."/>
            <person name="Powell A.J."/>
            <person name="Barry K."/>
            <person name="Miller A.N."/>
            <person name="Grigoriev I.V."/>
            <person name="Debuchy R."/>
            <person name="Gladieux P."/>
            <person name="Thoren M.H."/>
            <person name="Johannesson H."/>
        </authorList>
    </citation>
    <scope>NUCLEOTIDE SEQUENCE</scope>
    <source>
        <strain evidence="3">PSN293</strain>
    </source>
</reference>
<dbReference type="Proteomes" id="UP001301769">
    <property type="component" value="Unassembled WGS sequence"/>
</dbReference>
<reference evidence="3" key="1">
    <citation type="journal article" date="2023" name="Mol. Phylogenet. Evol.">
        <title>Genome-scale phylogeny and comparative genomics of the fungal order Sordariales.</title>
        <authorList>
            <person name="Hensen N."/>
            <person name="Bonometti L."/>
            <person name="Westerberg I."/>
            <person name="Brannstrom I.O."/>
            <person name="Guillou S."/>
            <person name="Cros-Aarteil S."/>
            <person name="Calhoun S."/>
            <person name="Haridas S."/>
            <person name="Kuo A."/>
            <person name="Mondo S."/>
            <person name="Pangilinan J."/>
            <person name="Riley R."/>
            <person name="LaButti K."/>
            <person name="Andreopoulos B."/>
            <person name="Lipzen A."/>
            <person name="Chen C."/>
            <person name="Yan M."/>
            <person name="Daum C."/>
            <person name="Ng V."/>
            <person name="Clum A."/>
            <person name="Steindorff A."/>
            <person name="Ohm R.A."/>
            <person name="Martin F."/>
            <person name="Silar P."/>
            <person name="Natvig D.O."/>
            <person name="Lalanne C."/>
            <person name="Gautier V."/>
            <person name="Ament-Velasquez S.L."/>
            <person name="Kruys A."/>
            <person name="Hutchinson M.I."/>
            <person name="Powell A.J."/>
            <person name="Barry K."/>
            <person name="Miller A.N."/>
            <person name="Grigoriev I.V."/>
            <person name="Debuchy R."/>
            <person name="Gladieux P."/>
            <person name="Hiltunen Thoren M."/>
            <person name="Johannesson H."/>
        </authorList>
    </citation>
    <scope>NUCLEOTIDE SEQUENCE</scope>
    <source>
        <strain evidence="3">PSN293</strain>
    </source>
</reference>
<sequence>MAETPAFSIEDYAAEWGFVLDGPPKPNVGTSLFPHPEPLGRDIEPEADDHQTSGHRHPGNNMKRITEDETWDHDSLEGNFLYDPELDHNKTGRPTEARYVTSIASLISTYRKMEAEGVGHTLWPMTDADRMQPDRTWRLLRRNHANEFDSWEQNHIERVPEFERLPSQSKGPTTYDLGALSGVPVEVLERILDNCTIQSLLQLRRVNRMAEVTVHSLPVWKTLSFRLPHLLKTLLSPTIPVAQYITAGQLLRKLVQIPCDQCGLPGDRMNLLSLERFCRFCEGDHRFQIFRASNAMRAWGLPVSEQMAVAELPYVENEILKHDDNLQSQMALILGLPDPDPRWKQIQEWGFRRVVAGSQVHDVALRYYGKDAIGKIKAIWREESGGDGPGQSWADHSWASYRLRQSLLPPIWMTRWPHDIQREVINKLRPRVPWLVGNIRTVIPGVPRLDWGFRCFACENLIREFLDIRTRQSNKLDESLLADPYFAPLRATDPWHFRLYTDETFEAHVKSMGGHNAINTAGFHKCHKFFVEEDEEGRGDWVQRLTPDHAEDPDLVKKKREILSAKFFDPHTWHLDNSTWKRFRPAIRSARTR</sequence>
<gene>
    <name evidence="3" type="ORF">QBC37DRAFT_374789</name>
</gene>
<feature type="region of interest" description="Disordered" evidence="1">
    <location>
        <begin position="27"/>
        <end position="63"/>
    </location>
</feature>
<evidence type="ECO:0000313" key="4">
    <source>
        <dbReference type="Proteomes" id="UP001301769"/>
    </source>
</evidence>
<proteinExistence type="predicted"/>
<accession>A0AAN6Y5U0</accession>